<evidence type="ECO:0000313" key="6">
    <source>
        <dbReference type="EMBL" id="KAI1901487.1"/>
    </source>
</evidence>
<dbReference type="Pfam" id="PF01826">
    <property type="entry name" value="TIL"/>
    <property type="match status" value="3"/>
</dbReference>
<dbReference type="FunFam" id="2.10.25.10:FF:000055">
    <property type="entry name" value="alpha-tectorin isoform X1"/>
    <property type="match status" value="3"/>
</dbReference>
<proteinExistence type="predicted"/>
<keyword evidence="2" id="KW-1015">Disulfide bond</keyword>
<name>A0A8T3E1J6_9TELE</name>
<evidence type="ECO:0000259" key="5">
    <source>
        <dbReference type="PROSITE" id="PS51233"/>
    </source>
</evidence>
<accession>A0A8T3E1J6</accession>
<organism evidence="6 7">
    <name type="scientific">Albula goreensis</name>
    <dbReference type="NCBI Taxonomy" id="1534307"/>
    <lineage>
        <taxon>Eukaryota</taxon>
        <taxon>Metazoa</taxon>
        <taxon>Chordata</taxon>
        <taxon>Craniata</taxon>
        <taxon>Vertebrata</taxon>
        <taxon>Euteleostomi</taxon>
        <taxon>Actinopterygii</taxon>
        <taxon>Neopterygii</taxon>
        <taxon>Teleostei</taxon>
        <taxon>Albuliformes</taxon>
        <taxon>Albulidae</taxon>
        <taxon>Albula</taxon>
    </lineage>
</organism>
<evidence type="ECO:0000313" key="7">
    <source>
        <dbReference type="Proteomes" id="UP000829720"/>
    </source>
</evidence>
<feature type="domain" description="VWFD" evidence="5">
    <location>
        <begin position="31"/>
        <end position="212"/>
    </location>
</feature>
<keyword evidence="4" id="KW-0732">Signal</keyword>
<dbReference type="Pfam" id="PF08742">
    <property type="entry name" value="C8"/>
    <property type="match status" value="3"/>
</dbReference>
<keyword evidence="7" id="KW-1185">Reference proteome</keyword>
<dbReference type="EMBL" id="JAERUA010000003">
    <property type="protein sequence ID" value="KAI1901487.1"/>
    <property type="molecule type" value="Genomic_DNA"/>
</dbReference>
<sequence>MGMKGLLSCVAVLLLWGFSSAGPAMPSTITETCWTMGDRHYRTFDGQYLSLLGNCTYIMAKNCHIDKGHPAFEVMAQIKNQVDSLVTTVRKVLIQVHGYTIIMVHGEYGVVRVDYEAWSLPINLGNGKVVLTQSGLSVLLKTDFGLTVQFNWDQYLAVTVPTSYAGKVCGLCGNNNGKPEDDLATPDGTQASDMVFLGRSWRVTTGDDSTCRDKFSGKTTSCDISYIRKFEGEIVCDLLSRVIDGPFRSCHSIINPTIYRENCMQDVCLDKGLSQYLCGTLQAYMDACQQAGIKVYDWRDLAHCSYPKCQENSYFQLCGNACPATCEDPDAPSKCKAHCVETCTCNPGYLLSGTKCVPRAQCGCNFEGHYVQAGKSFWGDNSCSKNCTCNPGGKIECKNTTCPYGQECQVVSGLRSCHPTTSATCQIIGDPHYQTFDGYRYNFQGTCVYQMASVCSKDKSLEPFDILVQNVPLKNRVGSLTKLVEVKIYEQTIVISGQYPGSVLINGVVSNLPASLAEGKVSVYKSGIFAVIQANFGMKVSFDWSAALFVTVPKAYEGAMCGLCGNYNSEPQDDMRMKGGEVAPSPEELGESWLVSKTPNCFNSCKNPCPTCNATQKMQYDSNAYCGLLTAPDGPFRECHVQGGSTGPFNDCLQDVCINNGKNNMQCKILTAYTASCQKLGAKVYQWRSPKFCSYNCPNNSHYEVCASGCQANCAKLAAPTGCNSTCKEGCVCNDGYILSGDQCVPLAKCGCTYEGKYYKLGEVFYSPECEEECRCNMDGEMRCDKAPCGPNEKCEIKNGQRGCYPTGSAQCSIYGDPHYRTFDNSTYNFQGSCTYTVSKACNLDGTRLQPFSVVVENEKWNDVPAVSVAKLVAVEVYGYTLVLRRDQIGLIMVNNVLYNLPVSFNNGAVKAGQQGRQDVIITDFGLIVTYDLVYHVTVTVPSNYQGKTCGLCGNFNNDNSDDYQLPNGAMTKSIQAFGAAWKVAVPGVVCDDGCSGDSCPVVLDPNSYFRDCVYDVCISKGNSTDLCHSINAYASDCQRINVTINSWRTPSLCPLSCPANSHYHNCAETCATPCPGLESIISCPTTCAEGCACNEGYRFNGTSCVKLDQCGCYSEGRTYKMNEVVISNDCLVTCTCLPSGMLSCGSMSCQTDEVCQVKAGIMGCQPRQCQLQAGGVFTLFDGTHGAIASVGAYELLKVCDKVPPAEWFRVVAYMLECGESDLPSVVSIYIFFQDVMVSINDKLEVWVNGQRVPLSSKLSNGITIQASSKVVTIAKTSSLQVTYSLSDGVTVMVNPQMASKVCGACGKVTGTTTLPLVNGRLTSNIQNYINSWRAPDFPTCGN</sequence>
<dbReference type="InterPro" id="IPR001007">
    <property type="entry name" value="VWF_dom"/>
</dbReference>
<gene>
    <name evidence="6" type="ORF">AGOR_G00034940</name>
</gene>
<dbReference type="InterPro" id="IPR025615">
    <property type="entry name" value="TILa_dom"/>
</dbReference>
<evidence type="ECO:0000256" key="3">
    <source>
        <dbReference type="ARBA" id="ARBA00023180"/>
    </source>
</evidence>
<keyword evidence="1" id="KW-0677">Repeat</keyword>
<dbReference type="Proteomes" id="UP000829720">
    <property type="component" value="Unassembled WGS sequence"/>
</dbReference>
<dbReference type="InterPro" id="IPR002919">
    <property type="entry name" value="TIL_dom"/>
</dbReference>
<dbReference type="CDD" id="cd19941">
    <property type="entry name" value="TIL"/>
    <property type="match status" value="3"/>
</dbReference>
<protein>
    <recommendedName>
        <fullName evidence="5">VWFD domain-containing protein</fullName>
    </recommendedName>
</protein>
<evidence type="ECO:0000256" key="4">
    <source>
        <dbReference type="SAM" id="SignalP"/>
    </source>
</evidence>
<dbReference type="InterPro" id="IPR036084">
    <property type="entry name" value="Ser_inhib-like_sf"/>
</dbReference>
<evidence type="ECO:0000256" key="2">
    <source>
        <dbReference type="ARBA" id="ARBA00023157"/>
    </source>
</evidence>
<dbReference type="PROSITE" id="PS51233">
    <property type="entry name" value="VWFD"/>
    <property type="match status" value="4"/>
</dbReference>
<feature type="chain" id="PRO_5035874051" description="VWFD domain-containing protein" evidence="4">
    <location>
        <begin position="22"/>
        <end position="1343"/>
    </location>
</feature>
<keyword evidence="3" id="KW-0325">Glycoprotein</keyword>
<dbReference type="InterPro" id="IPR001846">
    <property type="entry name" value="VWF_type-D"/>
</dbReference>
<feature type="domain" description="VWFD" evidence="5">
    <location>
        <begin position="423"/>
        <end position="602"/>
    </location>
</feature>
<dbReference type="PANTHER" id="PTHR11339">
    <property type="entry name" value="EXTRACELLULAR MATRIX GLYCOPROTEIN RELATED"/>
    <property type="match status" value="1"/>
</dbReference>
<dbReference type="Pfam" id="PF00094">
    <property type="entry name" value="VWD"/>
    <property type="match status" value="4"/>
</dbReference>
<dbReference type="SMART" id="SM00215">
    <property type="entry name" value="VWC_out"/>
    <property type="match status" value="3"/>
</dbReference>
<dbReference type="InterPro" id="IPR050780">
    <property type="entry name" value="Mucin_vWF_Thrombospondin_sf"/>
</dbReference>
<dbReference type="Pfam" id="PF12714">
    <property type="entry name" value="TILa"/>
    <property type="match status" value="3"/>
</dbReference>
<dbReference type="SMART" id="SM00216">
    <property type="entry name" value="VWD"/>
    <property type="match status" value="4"/>
</dbReference>
<reference evidence="6" key="1">
    <citation type="submission" date="2021-01" db="EMBL/GenBank/DDBJ databases">
        <authorList>
            <person name="Zahm M."/>
            <person name="Roques C."/>
            <person name="Cabau C."/>
            <person name="Klopp C."/>
            <person name="Donnadieu C."/>
            <person name="Jouanno E."/>
            <person name="Lampietro C."/>
            <person name="Louis A."/>
            <person name="Herpin A."/>
            <person name="Echchiki A."/>
            <person name="Berthelot C."/>
            <person name="Parey E."/>
            <person name="Roest-Crollius H."/>
            <person name="Braasch I."/>
            <person name="Postlethwait J."/>
            <person name="Bobe J."/>
            <person name="Montfort J."/>
            <person name="Bouchez O."/>
            <person name="Begum T."/>
            <person name="Mejri S."/>
            <person name="Adams A."/>
            <person name="Chen W.-J."/>
            <person name="Guiguen Y."/>
        </authorList>
    </citation>
    <scope>NUCLEOTIDE SEQUENCE</scope>
    <source>
        <tissue evidence="6">Blood</tissue>
    </source>
</reference>
<dbReference type="SUPFAM" id="SSF57567">
    <property type="entry name" value="Serine protease inhibitors"/>
    <property type="match status" value="3"/>
</dbReference>
<feature type="domain" description="VWFD" evidence="5">
    <location>
        <begin position="1168"/>
        <end position="1342"/>
    </location>
</feature>
<comment type="caution">
    <text evidence="6">The sequence shown here is derived from an EMBL/GenBank/DDBJ whole genome shotgun (WGS) entry which is preliminary data.</text>
</comment>
<dbReference type="Gene3D" id="2.10.25.10">
    <property type="entry name" value="Laminin"/>
    <property type="match status" value="3"/>
</dbReference>
<dbReference type="OrthoDB" id="6236007at2759"/>
<dbReference type="PANTHER" id="PTHR11339:SF373">
    <property type="entry name" value="VWFD DOMAIN-CONTAINING PROTEIN"/>
    <property type="match status" value="1"/>
</dbReference>
<feature type="domain" description="VWFD" evidence="5">
    <location>
        <begin position="810"/>
        <end position="992"/>
    </location>
</feature>
<dbReference type="InterPro" id="IPR014853">
    <property type="entry name" value="VWF/SSPO/ZAN-like_Cys-rich_dom"/>
</dbReference>
<evidence type="ECO:0000256" key="1">
    <source>
        <dbReference type="ARBA" id="ARBA00022737"/>
    </source>
</evidence>
<feature type="signal peptide" evidence="4">
    <location>
        <begin position="1"/>
        <end position="21"/>
    </location>
</feature>
<dbReference type="SMART" id="SM00832">
    <property type="entry name" value="C8"/>
    <property type="match status" value="3"/>
</dbReference>